<name>A0ABT6M2R8_9ACTN</name>
<dbReference type="RefSeq" id="WP_280883432.1">
    <property type="nucleotide sequence ID" value="NZ_JARXVH010000046.1"/>
</dbReference>
<proteinExistence type="predicted"/>
<comment type="caution">
    <text evidence="1">The sequence shown here is derived from an EMBL/GenBank/DDBJ whole genome shotgun (WGS) entry which is preliminary data.</text>
</comment>
<dbReference type="Proteomes" id="UP001160499">
    <property type="component" value="Unassembled WGS sequence"/>
</dbReference>
<accession>A0ABT6M2R8</accession>
<gene>
    <name evidence="1" type="ORF">M2283_010198</name>
</gene>
<evidence type="ECO:0000313" key="1">
    <source>
        <dbReference type="EMBL" id="MDH6222846.1"/>
    </source>
</evidence>
<dbReference type="EMBL" id="JARXVH010000046">
    <property type="protein sequence ID" value="MDH6222846.1"/>
    <property type="molecule type" value="Genomic_DNA"/>
</dbReference>
<sequence>MTTTGPIGQGQRVRIERRPTASLAAYARPRTARRPAPWPEVWEGTVLQVAYEDDELTYVEIYGKRDSTGETKRVPFSLTRNAFFRTTVTPVKSS</sequence>
<evidence type="ECO:0008006" key="3">
    <source>
        <dbReference type="Google" id="ProtNLM"/>
    </source>
</evidence>
<reference evidence="1 2" key="1">
    <citation type="submission" date="2023-04" db="EMBL/GenBank/DDBJ databases">
        <title>Forest soil microbial communities from Buena Vista Peninsula, Colon Province, Panama.</title>
        <authorList>
            <person name="Bouskill N."/>
        </authorList>
    </citation>
    <scope>NUCLEOTIDE SEQUENCE [LARGE SCALE GENOMIC DNA]</scope>
    <source>
        <strain evidence="1 2">GGS1</strain>
    </source>
</reference>
<protein>
    <recommendedName>
        <fullName evidence="3">DUF4926 domain-containing protein</fullName>
    </recommendedName>
</protein>
<evidence type="ECO:0000313" key="2">
    <source>
        <dbReference type="Proteomes" id="UP001160499"/>
    </source>
</evidence>
<organism evidence="1 2">
    <name type="scientific">Streptomyces pseudovenezuelae</name>
    <dbReference type="NCBI Taxonomy" id="67350"/>
    <lineage>
        <taxon>Bacteria</taxon>
        <taxon>Bacillati</taxon>
        <taxon>Actinomycetota</taxon>
        <taxon>Actinomycetes</taxon>
        <taxon>Kitasatosporales</taxon>
        <taxon>Streptomycetaceae</taxon>
        <taxon>Streptomyces</taxon>
        <taxon>Streptomyces aurantiacus group</taxon>
    </lineage>
</organism>
<keyword evidence="2" id="KW-1185">Reference proteome</keyword>